<dbReference type="InterPro" id="IPR010791">
    <property type="entry name" value="AttH_dom"/>
</dbReference>
<dbReference type="SUPFAM" id="SSF159245">
    <property type="entry name" value="AttH-like"/>
    <property type="match status" value="1"/>
</dbReference>
<gene>
    <name evidence="3" type="ORF">VSH64_15600</name>
</gene>
<dbReference type="Pfam" id="PF25581">
    <property type="entry name" value="AsqO_C"/>
    <property type="match status" value="1"/>
</dbReference>
<keyword evidence="4" id="KW-1185">Reference proteome</keyword>
<sequence length="371" mass="41920">MTHTASIANHDEDYRRIGIGREEIARWEDGARTDGRRGTYEWWYFDAHLDNGAKLVVIFMSKDLATPQRPLSPVIRLNLELPDGRSHDFIRDYPADSYSAATDHADVRISGNRFTGDLSHYEIDAEIDDVKVHVTLDAQIRPWRPNTGYLVFGEKRELELAWLPAVPQGTVKGSYEVAGARTEVTGVGYHDHNWGNVGMMSIVNDWYWARGQAGPYSVIACYVTAHKKYGFEPVPIFMLAKDGEIIADDASSVRFSATDVYLDPTTGKPVANVTQYDFENGDERYVVRFTRNRDLAANTFVEQMKPGVRKLAARLIHFDGAYLRFVGELTIERWSGTTLVESFTDEAIWELMYFGHARTTVDSAAVHPASR</sequence>
<proteinExistence type="predicted"/>
<accession>A0ABZ1IIL5</accession>
<organism evidence="3 4">
    <name type="scientific">Amycolatopsis rhabdoformis</name>
    <dbReference type="NCBI Taxonomy" id="1448059"/>
    <lineage>
        <taxon>Bacteria</taxon>
        <taxon>Bacillati</taxon>
        <taxon>Actinomycetota</taxon>
        <taxon>Actinomycetes</taxon>
        <taxon>Pseudonocardiales</taxon>
        <taxon>Pseudonocardiaceae</taxon>
        <taxon>Amycolatopsis</taxon>
    </lineage>
</organism>
<dbReference type="CDD" id="cd22187">
    <property type="entry name" value="asqI-like"/>
    <property type="match status" value="1"/>
</dbReference>
<feature type="domain" description="AsqO/PenF-like C-terminal" evidence="2">
    <location>
        <begin position="202"/>
        <end position="296"/>
    </location>
</feature>
<reference evidence="3 4" key="1">
    <citation type="journal article" date="2015" name="Int. J. Syst. Evol. Microbiol.">
        <title>Amycolatopsis rhabdoformis sp. nov., an actinomycete isolated from a tropical forest soil.</title>
        <authorList>
            <person name="Souza W.R."/>
            <person name="Silva R.E."/>
            <person name="Goodfellow M."/>
            <person name="Busarakam K."/>
            <person name="Figueiro F.S."/>
            <person name="Ferreira D."/>
            <person name="Rodrigues-Filho E."/>
            <person name="Moraes L.A.B."/>
            <person name="Zucchi T.D."/>
        </authorList>
    </citation>
    <scope>NUCLEOTIDE SEQUENCE [LARGE SCALE GENOMIC DNA]</scope>
    <source>
        <strain evidence="3 4">NCIMB 14900</strain>
    </source>
</reference>
<dbReference type="Proteomes" id="UP001330812">
    <property type="component" value="Chromosome"/>
</dbReference>
<evidence type="ECO:0000259" key="2">
    <source>
        <dbReference type="Pfam" id="PF25581"/>
    </source>
</evidence>
<dbReference type="EMBL" id="CP142149">
    <property type="protein sequence ID" value="WSE33513.1"/>
    <property type="molecule type" value="Genomic_DNA"/>
</dbReference>
<feature type="domain" description="AttH" evidence="1">
    <location>
        <begin position="41"/>
        <end position="196"/>
    </location>
</feature>
<dbReference type="InterPro" id="IPR023374">
    <property type="entry name" value="AttH-like_dom_sf"/>
</dbReference>
<evidence type="ECO:0000313" key="4">
    <source>
        <dbReference type="Proteomes" id="UP001330812"/>
    </source>
</evidence>
<dbReference type="Gene3D" id="2.40.370.10">
    <property type="entry name" value="AttH-like domain"/>
    <property type="match status" value="1"/>
</dbReference>
<dbReference type="InterPro" id="IPR057722">
    <property type="entry name" value="AsqO/PenF-like_C"/>
</dbReference>
<protein>
    <submittedName>
        <fullName evidence="3">Lipocalin-like domain-containing protein</fullName>
    </submittedName>
</protein>
<name>A0ABZ1IIL5_9PSEU</name>
<evidence type="ECO:0000259" key="1">
    <source>
        <dbReference type="Pfam" id="PF07143"/>
    </source>
</evidence>
<dbReference type="Pfam" id="PF07143">
    <property type="entry name" value="CrtC"/>
    <property type="match status" value="1"/>
</dbReference>
<dbReference type="RefSeq" id="WP_326836311.1">
    <property type="nucleotide sequence ID" value="NZ_CP142149.1"/>
</dbReference>
<evidence type="ECO:0000313" key="3">
    <source>
        <dbReference type="EMBL" id="WSE33513.1"/>
    </source>
</evidence>